<evidence type="ECO:0000313" key="2">
    <source>
        <dbReference type="Proteomes" id="UP000001739"/>
    </source>
</evidence>
<sequence>MRICGRGSNYQKGCRKKKSLLDNKLMRLSTANYEHGYHGRFRENVTLDET</sequence>
<dbReference type="KEGG" id="bpy:Bphyt_1445"/>
<accession>B2T2P9</accession>
<dbReference type="EMBL" id="CP001052">
    <property type="protein sequence ID" value="ACD15860.1"/>
    <property type="molecule type" value="Genomic_DNA"/>
</dbReference>
<dbReference type="AlphaFoldDB" id="B2T2P9"/>
<protein>
    <submittedName>
        <fullName evidence="1">Uncharacterized protein</fullName>
    </submittedName>
</protein>
<gene>
    <name evidence="1" type="ordered locus">Bphyt_1445</name>
</gene>
<dbReference type="Proteomes" id="UP000001739">
    <property type="component" value="Chromosome 1"/>
</dbReference>
<proteinExistence type="predicted"/>
<name>B2T2P9_PARPJ</name>
<evidence type="ECO:0000313" key="1">
    <source>
        <dbReference type="EMBL" id="ACD15860.1"/>
    </source>
</evidence>
<dbReference type="HOGENOM" id="CLU_3115524_0_0_4"/>
<dbReference type="STRING" id="398527.Bphyt_1445"/>
<reference evidence="1 2" key="1">
    <citation type="journal article" date="2011" name="J. Bacteriol.">
        <title>Complete genome sequence of the plant growth-promoting endophyte Burkholderia phytofirmans strain PsJN.</title>
        <authorList>
            <person name="Weilharter A."/>
            <person name="Mitter B."/>
            <person name="Shin M.V."/>
            <person name="Chain P.S."/>
            <person name="Nowak J."/>
            <person name="Sessitsch A."/>
        </authorList>
    </citation>
    <scope>NUCLEOTIDE SEQUENCE [LARGE SCALE GENOMIC DNA]</scope>
    <source>
        <strain evidence="2">DSM 17436 / LMG 22146 / PsJN</strain>
    </source>
</reference>
<organism evidence="1 2">
    <name type="scientific">Paraburkholderia phytofirmans (strain DSM 17436 / LMG 22146 / PsJN)</name>
    <name type="common">Burkholderia phytofirmans</name>
    <dbReference type="NCBI Taxonomy" id="398527"/>
    <lineage>
        <taxon>Bacteria</taxon>
        <taxon>Pseudomonadati</taxon>
        <taxon>Pseudomonadota</taxon>
        <taxon>Betaproteobacteria</taxon>
        <taxon>Burkholderiales</taxon>
        <taxon>Burkholderiaceae</taxon>
        <taxon>Paraburkholderia</taxon>
    </lineage>
</organism>